<keyword evidence="5 9" id="KW-0822">Tryptophan biosynthesis</keyword>
<evidence type="ECO:0000259" key="11">
    <source>
        <dbReference type="Pfam" id="PF02885"/>
    </source>
</evidence>
<feature type="domain" description="Glycosyl transferase family 3 N-terminal" evidence="11">
    <location>
        <begin position="14"/>
        <end position="75"/>
    </location>
</feature>
<dbReference type="InterPro" id="IPR017459">
    <property type="entry name" value="Glycosyl_Trfase_fam3_N_dom"/>
</dbReference>
<dbReference type="HAMAP" id="MF_00211">
    <property type="entry name" value="TrpD"/>
    <property type="match status" value="1"/>
</dbReference>
<keyword evidence="6 9" id="KW-0057">Aromatic amino acid biosynthesis</keyword>
<dbReference type="Pfam" id="PF00591">
    <property type="entry name" value="Glycos_transf_3"/>
    <property type="match status" value="1"/>
</dbReference>
<keyword evidence="4 9" id="KW-0808">Transferase</keyword>
<dbReference type="SUPFAM" id="SSF47648">
    <property type="entry name" value="Nucleoside phosphorylase/phosphoribosyltransferase N-terminal domain"/>
    <property type="match status" value="1"/>
</dbReference>
<comment type="similarity">
    <text evidence="8">In the C-terminal section; belongs to the anthranilate phosphoribosyltransferase family.</text>
</comment>
<evidence type="ECO:0000256" key="4">
    <source>
        <dbReference type="ARBA" id="ARBA00022679"/>
    </source>
</evidence>
<dbReference type="FunFam" id="3.40.1030.10:FF:000002">
    <property type="entry name" value="Anthranilate phosphoribosyltransferase"/>
    <property type="match status" value="1"/>
</dbReference>
<organism evidence="12 13">
    <name type="scientific">Kineosporia babensis</name>
    <dbReference type="NCBI Taxonomy" id="499548"/>
    <lineage>
        <taxon>Bacteria</taxon>
        <taxon>Bacillati</taxon>
        <taxon>Actinomycetota</taxon>
        <taxon>Actinomycetes</taxon>
        <taxon>Kineosporiales</taxon>
        <taxon>Kineosporiaceae</taxon>
        <taxon>Kineosporia</taxon>
    </lineage>
</organism>
<dbReference type="InterPro" id="IPR035902">
    <property type="entry name" value="Nuc_phospho_transferase"/>
</dbReference>
<evidence type="ECO:0000256" key="2">
    <source>
        <dbReference type="ARBA" id="ARBA00022605"/>
    </source>
</evidence>
<accession>A0A9X1NMY4</accession>
<feature type="binding site" evidence="9">
    <location>
        <position position="240"/>
    </location>
    <ligand>
        <name>Mg(2+)</name>
        <dbReference type="ChEBI" id="CHEBI:18420"/>
        <label>2</label>
    </ligand>
</feature>
<dbReference type="RefSeq" id="WP_231449990.1">
    <property type="nucleotide sequence ID" value="NZ_JAJOMB010000044.1"/>
</dbReference>
<evidence type="ECO:0000256" key="7">
    <source>
        <dbReference type="ARBA" id="ARBA00052328"/>
    </source>
</evidence>
<dbReference type="InterPro" id="IPR005940">
    <property type="entry name" value="Anthranilate_Pribosyl_Tfrase"/>
</dbReference>
<dbReference type="GO" id="GO:0000287">
    <property type="term" value="F:magnesium ion binding"/>
    <property type="evidence" value="ECO:0007669"/>
    <property type="project" value="UniProtKB-UniRule"/>
</dbReference>
<dbReference type="EMBL" id="JAJOMB010000044">
    <property type="protein sequence ID" value="MCD5317138.1"/>
    <property type="molecule type" value="Genomic_DNA"/>
</dbReference>
<evidence type="ECO:0000256" key="3">
    <source>
        <dbReference type="ARBA" id="ARBA00022676"/>
    </source>
</evidence>
<feature type="binding site" evidence="9">
    <location>
        <position position="92"/>
    </location>
    <ligand>
        <name>anthranilate</name>
        <dbReference type="ChEBI" id="CHEBI:16567"/>
        <label>1</label>
    </ligand>
</feature>
<dbReference type="GO" id="GO:0000162">
    <property type="term" value="P:L-tryptophan biosynthetic process"/>
    <property type="evidence" value="ECO:0007669"/>
    <property type="project" value="UniProtKB-UniRule"/>
</dbReference>
<evidence type="ECO:0000313" key="12">
    <source>
        <dbReference type="EMBL" id="MCD5317138.1"/>
    </source>
</evidence>
<feature type="binding site" evidence="9">
    <location>
        <position position="134"/>
    </location>
    <ligand>
        <name>5-phospho-alpha-D-ribose 1-diphosphate</name>
        <dbReference type="ChEBI" id="CHEBI:58017"/>
    </ligand>
</feature>
<evidence type="ECO:0000256" key="5">
    <source>
        <dbReference type="ARBA" id="ARBA00022822"/>
    </source>
</evidence>
<evidence type="ECO:0000313" key="13">
    <source>
        <dbReference type="Proteomes" id="UP001138997"/>
    </source>
</evidence>
<dbReference type="NCBIfam" id="TIGR01245">
    <property type="entry name" value="trpD"/>
    <property type="match status" value="1"/>
</dbReference>
<feature type="binding site" evidence="9">
    <location>
        <position position="92"/>
    </location>
    <ligand>
        <name>5-phospho-alpha-D-ribose 1-diphosphate</name>
        <dbReference type="ChEBI" id="CHEBI:58017"/>
    </ligand>
</feature>
<protein>
    <recommendedName>
        <fullName evidence="9">Anthranilate phosphoribosyltransferase</fullName>
        <ecNumber evidence="9">2.4.2.18</ecNumber>
    </recommendedName>
</protein>
<feature type="binding site" evidence="9">
    <location>
        <begin position="95"/>
        <end position="96"/>
    </location>
    <ligand>
        <name>5-phospho-alpha-D-ribose 1-diphosphate</name>
        <dbReference type="ChEBI" id="CHEBI:58017"/>
    </ligand>
</feature>
<evidence type="ECO:0000256" key="9">
    <source>
        <dbReference type="HAMAP-Rule" id="MF_00211"/>
    </source>
</evidence>
<dbReference type="SUPFAM" id="SSF52418">
    <property type="entry name" value="Nucleoside phosphorylase/phosphoribosyltransferase catalytic domain"/>
    <property type="match status" value="1"/>
</dbReference>
<keyword evidence="13" id="KW-1185">Reference proteome</keyword>
<keyword evidence="9" id="KW-0479">Metal-binding</keyword>
<feature type="binding site" evidence="9">
    <location>
        <position position="239"/>
    </location>
    <ligand>
        <name>Mg(2+)</name>
        <dbReference type="ChEBI" id="CHEBI:18420"/>
        <label>2</label>
    </ligand>
</feature>
<comment type="cofactor">
    <cofactor evidence="9">
        <name>Mg(2+)</name>
        <dbReference type="ChEBI" id="CHEBI:18420"/>
    </cofactor>
    <text evidence="9">Binds 2 magnesium ions per monomer.</text>
</comment>
<reference evidence="12" key="1">
    <citation type="submission" date="2021-11" db="EMBL/GenBank/DDBJ databases">
        <title>Streptomyces corallinus and Kineosporia corallina sp. nov., two new coral-derived marine actinobacteria.</title>
        <authorList>
            <person name="Buangrab K."/>
            <person name="Sutthacheep M."/>
            <person name="Yeemin T."/>
            <person name="Harunari E."/>
            <person name="Igarashi Y."/>
            <person name="Sripreechasak P."/>
            <person name="Kanchanasin P."/>
            <person name="Tanasupawat S."/>
            <person name="Phongsopitanun W."/>
        </authorList>
    </citation>
    <scope>NUCLEOTIDE SEQUENCE</scope>
    <source>
        <strain evidence="12">JCM 31032</strain>
    </source>
</reference>
<evidence type="ECO:0000256" key="1">
    <source>
        <dbReference type="ARBA" id="ARBA00004907"/>
    </source>
</evidence>
<feature type="binding site" evidence="9">
    <location>
        <position position="180"/>
    </location>
    <ligand>
        <name>anthranilate</name>
        <dbReference type="ChEBI" id="CHEBI:16567"/>
        <label>2</label>
    </ligand>
</feature>
<comment type="pathway">
    <text evidence="1 9">Amino-acid biosynthesis; L-tryptophan biosynthesis; L-tryptophan from chorismate: step 2/5.</text>
</comment>
<feature type="domain" description="Glycosyl transferase family 3" evidence="10">
    <location>
        <begin position="85"/>
        <end position="338"/>
    </location>
</feature>
<keyword evidence="9" id="KW-0460">Magnesium</keyword>
<dbReference type="InterPro" id="IPR000312">
    <property type="entry name" value="Glycosyl_Trfase_fam3"/>
</dbReference>
<dbReference type="InterPro" id="IPR036320">
    <property type="entry name" value="Glycosyl_Trfase_fam3_N_dom_sf"/>
</dbReference>
<comment type="caution">
    <text evidence="12">The sequence shown here is derived from an EMBL/GenBank/DDBJ whole genome shotgun (WGS) entry which is preliminary data.</text>
</comment>
<name>A0A9X1NMY4_9ACTN</name>
<dbReference type="AlphaFoldDB" id="A0A9X1NMY4"/>
<dbReference type="EC" id="2.4.2.18" evidence="9"/>
<dbReference type="GO" id="GO:0005829">
    <property type="term" value="C:cytosol"/>
    <property type="evidence" value="ECO:0007669"/>
    <property type="project" value="TreeGrafter"/>
</dbReference>
<dbReference type="GO" id="GO:0004048">
    <property type="term" value="F:anthranilate phosphoribosyltransferase activity"/>
    <property type="evidence" value="ECO:0007669"/>
    <property type="project" value="UniProtKB-UniRule"/>
</dbReference>
<dbReference type="Gene3D" id="1.20.970.10">
    <property type="entry name" value="Transferase, Pyrimidine Nucleoside Phosphorylase, Chain C"/>
    <property type="match status" value="1"/>
</dbReference>
<proteinExistence type="inferred from homology"/>
<feature type="binding site" evidence="9">
    <location>
        <begin position="104"/>
        <end position="107"/>
    </location>
    <ligand>
        <name>5-phospho-alpha-D-ribose 1-diphosphate</name>
        <dbReference type="ChEBI" id="CHEBI:58017"/>
    </ligand>
</feature>
<evidence type="ECO:0000256" key="6">
    <source>
        <dbReference type="ARBA" id="ARBA00023141"/>
    </source>
</evidence>
<comment type="caution">
    <text evidence="9">Lacks conserved residue(s) required for the propagation of feature annotation.</text>
</comment>
<keyword evidence="3 9" id="KW-0328">Glycosyltransferase</keyword>
<evidence type="ECO:0000256" key="8">
    <source>
        <dbReference type="ARBA" id="ARBA00061188"/>
    </source>
</evidence>
<dbReference type="Gene3D" id="3.40.1030.10">
    <property type="entry name" value="Nucleoside phosphorylase/phosphoribosyltransferase catalytic domain"/>
    <property type="match status" value="1"/>
</dbReference>
<comment type="similarity">
    <text evidence="9">Belongs to the anthranilate phosphoribosyltransferase family.</text>
</comment>
<comment type="function">
    <text evidence="9">Catalyzes the transfer of the phosphoribosyl group of 5-phosphorylribose-1-pyrophosphate (PRPP) to anthranilate to yield N-(5'-phosphoribosyl)-anthranilate (PRA).</text>
</comment>
<feature type="binding site" evidence="9">
    <location>
        <position position="240"/>
    </location>
    <ligand>
        <name>Mg(2+)</name>
        <dbReference type="ChEBI" id="CHEBI:18420"/>
        <label>1</label>
    </ligand>
</feature>
<comment type="subunit">
    <text evidence="9">Homodimer.</text>
</comment>
<dbReference type="Proteomes" id="UP001138997">
    <property type="component" value="Unassembled WGS sequence"/>
</dbReference>
<keyword evidence="2 9" id="KW-0028">Amino-acid biosynthesis</keyword>
<feature type="binding site" evidence="9">
    <location>
        <position position="106"/>
    </location>
    <ligand>
        <name>Mg(2+)</name>
        <dbReference type="ChEBI" id="CHEBI:18420"/>
        <label>1</label>
    </ligand>
</feature>
<dbReference type="Pfam" id="PF02885">
    <property type="entry name" value="Glycos_trans_3N"/>
    <property type="match status" value="1"/>
</dbReference>
<gene>
    <name evidence="9 12" type="primary">trpD</name>
    <name evidence="12" type="ORF">LR394_40215</name>
</gene>
<evidence type="ECO:0000259" key="10">
    <source>
        <dbReference type="Pfam" id="PF00591"/>
    </source>
</evidence>
<dbReference type="PANTHER" id="PTHR43285:SF2">
    <property type="entry name" value="ANTHRANILATE PHOSPHORIBOSYLTRANSFERASE"/>
    <property type="match status" value="1"/>
</dbReference>
<sequence length="356" mass="37656">MSSATDDVIDLRRVLHKLVACREDLAFDEATALMERLVDGDFTPAQFGALLAALRMKTEHVDELSAFVHVVRARGRRVELGSDSERAVDLCGTGGDGPSAHVFNISTTAGIVVAGTGVPVAKHGTAAISSNSGSSDTLQALGIGVVSGPEDVRSCLAAVGITYMHAPVFNDGMRHLIALRRELGLHSLFNLLGPLANPAGVRRQMTGIYDARDLQLVGRSLAATGTLKAWVVHGRDGLDELSTMAPTDVITVDRGAVSELVVDPRELGLRRIDLAEVQGGWPAESARILRSVVDGTAGRARTEIVLLNAAAALVVAERAENLQEGLSVAEESIRSGAAVDVLDRWVAWSKAQEVHT</sequence>
<dbReference type="PANTHER" id="PTHR43285">
    <property type="entry name" value="ANTHRANILATE PHOSPHORIBOSYLTRANSFERASE"/>
    <property type="match status" value="1"/>
</dbReference>
<comment type="catalytic activity">
    <reaction evidence="7 9">
        <text>N-(5-phospho-beta-D-ribosyl)anthranilate + diphosphate = 5-phospho-alpha-D-ribose 1-diphosphate + anthranilate</text>
        <dbReference type="Rhea" id="RHEA:11768"/>
        <dbReference type="ChEBI" id="CHEBI:16567"/>
        <dbReference type="ChEBI" id="CHEBI:18277"/>
        <dbReference type="ChEBI" id="CHEBI:33019"/>
        <dbReference type="ChEBI" id="CHEBI:58017"/>
        <dbReference type="EC" id="2.4.2.18"/>
    </reaction>
</comment>